<dbReference type="PANTHER" id="PTHR10885:SF20">
    <property type="entry name" value="NUDIX HYDROLASE DOMAIN-CONTAINING PROTEIN"/>
    <property type="match status" value="1"/>
</dbReference>
<feature type="region of interest" description="Disordered" evidence="2">
    <location>
        <begin position="300"/>
        <end position="321"/>
    </location>
</feature>
<keyword evidence="1" id="KW-0378">Hydrolase</keyword>
<evidence type="ECO:0000256" key="2">
    <source>
        <dbReference type="SAM" id="MobiDB-lite"/>
    </source>
</evidence>
<evidence type="ECO:0000256" key="1">
    <source>
        <dbReference type="ARBA" id="ARBA00022801"/>
    </source>
</evidence>
<evidence type="ECO:0000313" key="4">
    <source>
        <dbReference type="EMBL" id="KAJ6245391.1"/>
    </source>
</evidence>
<dbReference type="EMBL" id="JAOAOG010000145">
    <property type="protein sequence ID" value="KAJ6245391.1"/>
    <property type="molecule type" value="Genomic_DNA"/>
</dbReference>
<sequence length="534" mass="62997">MSDYENTNYFLQNTNVQNRFVVEQYKFQKQSQQLTNFLKEIDSNGIVETEDCLIRSLIMSDLIDGKFGSQFDRIQFENVLQLQTFHPLPSLIAKQKYCNVVVAFEEKIISNLGLCKRRSKNHKKFSSFPKNRNQKQEQSQPFLKETIQTFFPNLNDDNIFVAESFFSKLNEKKERNNNNKIEDKLIEQLLLSKKKFKKNKKILYQDLKKKFKKKLTKKFDTILLSRQIESLKPKNQRSLIELCKKVLSLDGSGKILITFSKSKRNFNKQFGELDFVKRAKALGFKIRLLKKISTQIENKQLKEQGQEKKQEKRQEHEDGQTIIKKNDREFESFSLKKNHLIEIYILTLEEHFDVLDENRVPLNYSLPRSVVHSKGIWHSVCDVWLYNFERKQLLLQKRAPNKSYPGILDVSCSGHLSQGETPTTGAVRELKEELGISVKKSQLIPVFTDHLIYKTTKKYVREFIHIFILPWDKIETDQFKFLDGEVDQVFWFDLNYLLQVWEKKDPKYTPITKQYSNKLVSAIKKLSQSSSKLN</sequence>
<evidence type="ECO:0000313" key="5">
    <source>
        <dbReference type="Proteomes" id="UP001150062"/>
    </source>
</evidence>
<dbReference type="InterPro" id="IPR020084">
    <property type="entry name" value="NUDIX_hydrolase_CS"/>
</dbReference>
<dbReference type="PROSITE" id="PS00893">
    <property type="entry name" value="NUDIX_BOX"/>
    <property type="match status" value="1"/>
</dbReference>
<dbReference type="InterPro" id="IPR015797">
    <property type="entry name" value="NUDIX_hydrolase-like_dom_sf"/>
</dbReference>
<dbReference type="SUPFAM" id="SSF55811">
    <property type="entry name" value="Nudix"/>
    <property type="match status" value="1"/>
</dbReference>
<evidence type="ECO:0000259" key="3">
    <source>
        <dbReference type="PROSITE" id="PS51462"/>
    </source>
</evidence>
<dbReference type="PROSITE" id="PS51462">
    <property type="entry name" value="NUDIX"/>
    <property type="match status" value="1"/>
</dbReference>
<dbReference type="PANTHER" id="PTHR10885">
    <property type="entry name" value="ISOPENTENYL-DIPHOSPHATE DELTA-ISOMERASE"/>
    <property type="match status" value="1"/>
</dbReference>
<dbReference type="CDD" id="cd04692">
    <property type="entry name" value="NUDIX_Hydrolase"/>
    <property type="match status" value="1"/>
</dbReference>
<gene>
    <name evidence="4" type="ORF">M0813_20344</name>
</gene>
<proteinExistence type="predicted"/>
<feature type="domain" description="Nudix hydrolase" evidence="3">
    <location>
        <begin position="376"/>
        <end position="514"/>
    </location>
</feature>
<dbReference type="InterPro" id="IPR000086">
    <property type="entry name" value="NUDIX_hydrolase_dom"/>
</dbReference>
<keyword evidence="5" id="KW-1185">Reference proteome</keyword>
<name>A0ABQ8YL77_9EUKA</name>
<dbReference type="Gene3D" id="3.90.79.10">
    <property type="entry name" value="Nucleoside Triphosphate Pyrophosphohydrolase"/>
    <property type="match status" value="1"/>
</dbReference>
<accession>A0ABQ8YL77</accession>
<protein>
    <submittedName>
        <fullName evidence="4">Isopentenyl-diphosphate delta-isomerase</fullName>
    </submittedName>
</protein>
<organism evidence="4 5">
    <name type="scientific">Anaeramoeba flamelloides</name>
    <dbReference type="NCBI Taxonomy" id="1746091"/>
    <lineage>
        <taxon>Eukaryota</taxon>
        <taxon>Metamonada</taxon>
        <taxon>Anaeramoebidae</taxon>
        <taxon>Anaeramoeba</taxon>
    </lineage>
</organism>
<dbReference type="Proteomes" id="UP001150062">
    <property type="component" value="Unassembled WGS sequence"/>
</dbReference>
<dbReference type="Pfam" id="PF00293">
    <property type="entry name" value="NUDIX"/>
    <property type="match status" value="1"/>
</dbReference>
<reference evidence="4" key="1">
    <citation type="submission" date="2022-08" db="EMBL/GenBank/DDBJ databases">
        <title>Novel sulfate-reducing endosymbionts in the free-living metamonad Anaeramoeba.</title>
        <authorList>
            <person name="Jerlstrom-Hultqvist J."/>
            <person name="Cepicka I."/>
            <person name="Gallot-Lavallee L."/>
            <person name="Salas-Leiva D."/>
            <person name="Curtis B.A."/>
            <person name="Zahonova K."/>
            <person name="Pipaliya S."/>
            <person name="Dacks J."/>
            <person name="Roger A.J."/>
        </authorList>
    </citation>
    <scope>NUCLEOTIDE SEQUENCE</scope>
    <source>
        <strain evidence="4">Schooner1</strain>
    </source>
</reference>
<comment type="caution">
    <text evidence="4">The sequence shown here is derived from an EMBL/GenBank/DDBJ whole genome shotgun (WGS) entry which is preliminary data.</text>
</comment>